<feature type="transmembrane region" description="Helical" evidence="9">
    <location>
        <begin position="436"/>
        <end position="458"/>
    </location>
</feature>
<feature type="region of interest" description="Disordered" evidence="8">
    <location>
        <begin position="54"/>
        <end position="80"/>
    </location>
</feature>
<dbReference type="SUPFAM" id="SSF81324">
    <property type="entry name" value="Voltage-gated potassium channels"/>
    <property type="match status" value="1"/>
</dbReference>
<feature type="compositionally biased region" description="Low complexity" evidence="8">
    <location>
        <begin position="2187"/>
        <end position="2204"/>
    </location>
</feature>
<evidence type="ECO:0000256" key="9">
    <source>
        <dbReference type="SAM" id="Phobius"/>
    </source>
</evidence>
<dbReference type="Pfam" id="PF00027">
    <property type="entry name" value="cNMP_binding"/>
    <property type="match status" value="1"/>
</dbReference>
<dbReference type="SMART" id="SM00100">
    <property type="entry name" value="cNMP"/>
    <property type="match status" value="1"/>
</dbReference>
<feature type="region of interest" description="Disordered" evidence="8">
    <location>
        <begin position="2014"/>
        <end position="2064"/>
    </location>
</feature>
<feature type="coiled-coil region" evidence="7">
    <location>
        <begin position="1736"/>
        <end position="1770"/>
    </location>
</feature>
<feature type="region of interest" description="Disordered" evidence="8">
    <location>
        <begin position="2178"/>
        <end position="2204"/>
    </location>
</feature>
<reference evidence="11 12" key="1">
    <citation type="journal article" date="2023" name="IScience">
        <title>Expanded male sex-determining region conserved during the evolution of homothallism in the green alga Volvox.</title>
        <authorList>
            <person name="Yamamoto K."/>
            <person name="Matsuzaki R."/>
            <person name="Mahakham W."/>
            <person name="Heman W."/>
            <person name="Sekimoto H."/>
            <person name="Kawachi M."/>
            <person name="Minakuchi Y."/>
            <person name="Toyoda A."/>
            <person name="Nozaki H."/>
        </authorList>
    </citation>
    <scope>NUCLEOTIDE SEQUENCE [LARGE SCALE GENOMIC DNA]</scope>
    <source>
        <strain evidence="11 12">NIES-4468</strain>
    </source>
</reference>
<feature type="compositionally biased region" description="Polar residues" evidence="8">
    <location>
        <begin position="1617"/>
        <end position="1633"/>
    </location>
</feature>
<keyword evidence="6 9" id="KW-0472">Membrane</keyword>
<evidence type="ECO:0000313" key="11">
    <source>
        <dbReference type="EMBL" id="GLI67898.1"/>
    </source>
</evidence>
<feature type="region of interest" description="Disordered" evidence="8">
    <location>
        <begin position="2219"/>
        <end position="2286"/>
    </location>
</feature>
<feature type="compositionally biased region" description="Polar residues" evidence="8">
    <location>
        <begin position="1287"/>
        <end position="1308"/>
    </location>
</feature>
<keyword evidence="4 9" id="KW-1133">Transmembrane helix</keyword>
<evidence type="ECO:0000256" key="4">
    <source>
        <dbReference type="ARBA" id="ARBA00022989"/>
    </source>
</evidence>
<feature type="region of interest" description="Disordered" evidence="8">
    <location>
        <begin position="1278"/>
        <end position="1341"/>
    </location>
</feature>
<keyword evidence="3 9" id="KW-0812">Transmembrane</keyword>
<feature type="region of interest" description="Disordered" evidence="8">
    <location>
        <begin position="1608"/>
        <end position="1681"/>
    </location>
</feature>
<dbReference type="InterPro" id="IPR018490">
    <property type="entry name" value="cNMP-bd_dom_sf"/>
</dbReference>
<feature type="transmembrane region" description="Helical" evidence="9">
    <location>
        <begin position="568"/>
        <end position="589"/>
    </location>
</feature>
<dbReference type="CDD" id="cd00038">
    <property type="entry name" value="CAP_ED"/>
    <property type="match status" value="1"/>
</dbReference>
<feature type="region of interest" description="Disordered" evidence="8">
    <location>
        <begin position="232"/>
        <end position="285"/>
    </location>
</feature>
<gene>
    <name evidence="11" type="ORF">VaNZ11_012222</name>
</gene>
<dbReference type="Gene3D" id="1.10.287.70">
    <property type="match status" value="1"/>
</dbReference>
<dbReference type="InterPro" id="IPR005821">
    <property type="entry name" value="Ion_trans_dom"/>
</dbReference>
<dbReference type="PANTHER" id="PTHR10217">
    <property type="entry name" value="VOLTAGE AND LIGAND GATED POTASSIUM CHANNEL"/>
    <property type="match status" value="1"/>
</dbReference>
<feature type="region of interest" description="Disordered" evidence="8">
    <location>
        <begin position="1488"/>
        <end position="1540"/>
    </location>
</feature>
<feature type="compositionally biased region" description="Low complexity" evidence="8">
    <location>
        <begin position="271"/>
        <end position="285"/>
    </location>
</feature>
<name>A0ABQ5SEM1_9CHLO</name>
<feature type="transmembrane region" description="Helical" evidence="9">
    <location>
        <begin position="601"/>
        <end position="624"/>
    </location>
</feature>
<feature type="region of interest" description="Disordered" evidence="8">
    <location>
        <begin position="1353"/>
        <end position="1374"/>
    </location>
</feature>
<evidence type="ECO:0000256" key="6">
    <source>
        <dbReference type="ARBA" id="ARBA00023136"/>
    </source>
</evidence>
<feature type="region of interest" description="Disordered" evidence="8">
    <location>
        <begin position="2102"/>
        <end position="2130"/>
    </location>
</feature>
<feature type="region of interest" description="Disordered" evidence="8">
    <location>
        <begin position="1213"/>
        <end position="1252"/>
    </location>
</feature>
<feature type="compositionally biased region" description="Low complexity" evidence="8">
    <location>
        <begin position="1634"/>
        <end position="1646"/>
    </location>
</feature>
<dbReference type="SUPFAM" id="SSF51206">
    <property type="entry name" value="cAMP-binding domain-like"/>
    <property type="match status" value="1"/>
</dbReference>
<evidence type="ECO:0000256" key="7">
    <source>
        <dbReference type="SAM" id="Coils"/>
    </source>
</evidence>
<evidence type="ECO:0000256" key="5">
    <source>
        <dbReference type="ARBA" id="ARBA00023065"/>
    </source>
</evidence>
<dbReference type="PROSITE" id="PS50042">
    <property type="entry name" value="CNMP_BINDING_3"/>
    <property type="match status" value="1"/>
</dbReference>
<feature type="compositionally biased region" description="Pro residues" evidence="8">
    <location>
        <begin position="1319"/>
        <end position="1337"/>
    </location>
</feature>
<feature type="region of interest" description="Disordered" evidence="8">
    <location>
        <begin position="126"/>
        <end position="205"/>
    </location>
</feature>
<dbReference type="EMBL" id="BSDZ01000079">
    <property type="protein sequence ID" value="GLI67898.1"/>
    <property type="molecule type" value="Genomic_DNA"/>
</dbReference>
<dbReference type="PANTHER" id="PTHR10217:SF435">
    <property type="entry name" value="POTASSIUM VOLTAGE-GATED CHANNEL PROTEIN EAG"/>
    <property type="match status" value="1"/>
</dbReference>
<keyword evidence="5" id="KW-0406">Ion transport</keyword>
<feature type="domain" description="Cyclic nucleotide-binding" evidence="10">
    <location>
        <begin position="748"/>
        <end position="846"/>
    </location>
</feature>
<dbReference type="InterPro" id="IPR014710">
    <property type="entry name" value="RmlC-like_jellyroll"/>
</dbReference>
<feature type="compositionally biased region" description="Polar residues" evidence="8">
    <location>
        <begin position="56"/>
        <end position="78"/>
    </location>
</feature>
<evidence type="ECO:0000256" key="8">
    <source>
        <dbReference type="SAM" id="MobiDB-lite"/>
    </source>
</evidence>
<protein>
    <recommendedName>
        <fullName evidence="10">Cyclic nucleotide-binding domain-containing protein</fullName>
    </recommendedName>
</protein>
<keyword evidence="7" id="KW-0175">Coiled coil</keyword>
<dbReference type="InterPro" id="IPR050818">
    <property type="entry name" value="KCNH_animal-type"/>
</dbReference>
<dbReference type="Pfam" id="PF00520">
    <property type="entry name" value="Ion_trans"/>
    <property type="match status" value="1"/>
</dbReference>
<evidence type="ECO:0000256" key="2">
    <source>
        <dbReference type="ARBA" id="ARBA00022448"/>
    </source>
</evidence>
<evidence type="ECO:0000259" key="10">
    <source>
        <dbReference type="PROSITE" id="PS50042"/>
    </source>
</evidence>
<evidence type="ECO:0000313" key="12">
    <source>
        <dbReference type="Proteomes" id="UP001165090"/>
    </source>
</evidence>
<organism evidence="11 12">
    <name type="scientific">Volvox africanus</name>
    <dbReference type="NCBI Taxonomy" id="51714"/>
    <lineage>
        <taxon>Eukaryota</taxon>
        <taxon>Viridiplantae</taxon>
        <taxon>Chlorophyta</taxon>
        <taxon>core chlorophytes</taxon>
        <taxon>Chlorophyceae</taxon>
        <taxon>CS clade</taxon>
        <taxon>Chlamydomonadales</taxon>
        <taxon>Volvocaceae</taxon>
        <taxon>Volvox</taxon>
    </lineage>
</organism>
<sequence length="2286" mass="236333">MHPGRASQPQYGITQDTVLEPAGTSMATAASIQDFLMRTAPSEFHPSAAQVALPKPQTQKHLPVDSSASSVPTISPPSGQLRRSLESLWRVPSCSSHLQAGQRLLRRFATVSERSYGLTTNMKCTKGEESGAATSSPDGKGAAAGSEGRGTAGVMDGGQEPFMYHPPRLSGDTSLDMPRASSRGLRSSTSLAGRGGVRPAAMMPPLPGLLETSTAMSSSLTQMMSYTDHDARPYAQPLLPPHQRGPLDGGANPSDTTGNGGGSGWMGMYRASTSSGTVTGSGASGDMVLQRRSWSLRRRRRCAQGLNGDTNMGTGAVDSYGSSDSAAIAALTAAAVTQFIWKVGIGHSSAAGSVVGRTGSRRDRNSPSWLRAWVAGKGPSGRREEDVHRSRAWKCVGSVPRVSGFGSWLLALRSTDKWKLMDKFLPVLLPSPWRTAWDAVLLVLLMFTAVVVPLEVGFSSAASTGVDKSHIAVLIVFWIDIIVQFRTAYVSSAGELERDSRQIAAHYCRTWFFLDLGSSIPWAEVLQAVLSGKGSSHAGQLVALARLPRLLRLLRVLRLMDRLRYANLLRIVRLMVLLMLIAHWTACAWHGMAEWIKSWPWIFSELLVSDSLLLHYSVALYYSYVLVVGSDNPAMQPENNVERVFMIVMLVTGSLLSALVVSHMAMLVVNYNSLSSRYLTKAALASDALRYMGAPEEHQVRVADYFDFLIENDHPGPEADSVLHELPRGLLEDIKWSLYSTALTKLPLFAGCDEPFMAALQARLTLSAYTSREVIFRAQDPGRDMFIVRQGCVLLMSLLCEVSALLRPGDMFGELALLPDLGARRRMHTAIALGSTDVIALTARDFAAVCKDHPESGEVVKERLLLRYEQLLNGGGQLGLYGYPSLCLYTVSTHYDLDSELQRRASELAAAADNMSRSSVGAITNASEDTAAALAMASPLGMLHGKDKDGGGNATEPTAIIHAFGDSTEVFPCGKDGGISSSSGVDTPTIPSRGSSSSSWTSFLEAANSHTSCLIPSLVPQSSSAAAVATAAVIATAQDTGNVWGSFECVPRSQTAAAAAGRPKLAVRRSVSKRRSAVADSIDTVPVGGSRIDGGPAAAAVIGRTEGLETMQLDTVSITGSLDTASLHAVAGSTCSGATARISTGGAAPVATLATSSRRSVSLRRRGEGSSRLANASGPVVEVGAMSPSVAVGQLAFGTDASECKQELWDTHESDRIGDGGDGTAPTVSAATPPSPPHGSIGAATDSRTQHGHPVTAAAIVRVQTFLGPAREACAVEEETHIPGSVTADTLTSESKSGSQRMAGSTSADEPKSPAHLSLPPPPPTAPPPPPPSPAPPATLQYPLSIACDSAAGSGGCASGSGSPKQPLPSPFRSQIANGAAADSEDGEPSGLVSAQPPRRSLLGLTSLLRRFNASVDEATTPSAAPAPATGAGGHYGGGIGVNGFQSFTGIPVNFTGAAATTTASGVSHGVAGGPDAPRVEERLEVAAGSGGGGGAATGPRRLQRHTSGGLSRGTASGCRTGATSRHTRGNREAGGGGGLCDPFMSTTPAWLISRASRDHGHRRQVLTDEIVGRALQMLALVVNAERDAVTHGSDYLILSGGSGHEDHMLTPAPSLPSAQLPQAYASANSSQRGAASGSDGDSDSGNGPRPVTSAGSGGVKSDKGGKPGEGASPSLPSPPLPLSAGHMGMLLGILDSVVRRCGIDALPVVRDAVRARVRQVEELLAAELQSALGSLMQIEEEMVVLDDSAAAAKRRLAAIEEAAAEAAGDGVLVPNLMGLLDTESGLNLLTDPLQQAAASGSSFVSEPLLTSALQSLGGLGPSATQQLPLAATGSRHNSILRYYSHSSALSDVSWIPAATDCALSPSASEKRVSRQVSLNLGSVSASGQALEAKQSASAAAAVFNSPVRQNTVSLTSQARRRSVDSSSQMLGQLRRNDLSALADVRRAPNVAEANDGNETEHLGPGSVVRRASTGRGRFTVSTSGATLPGVEVATAAARAAPGDGAAAAIASQVDDLEASPNVPPPEVTDDAGRRRPAVAASIGSHKTKRLSLAGQPGVSCPMPRTSTAAQVIVSLPRQRGGGGAARNILDDSVVCDAVGAAAGRPPQPTLLPSERPGARRSPGRNSEFSSAATIAATAALPLLERSVSSNGGPQKMVLRRGSTSMLHLQLTVLGSQQGAAGGGSGTQLQQQQPPQGGRTAASRAAAAAAVAAEVDATRGAGSGVSQVIGPPSRLRSGSDVPGSSGGCGGGEDVSVRSGRRVREDASIRAGRQMAEDESMRAPYKQ</sequence>
<proteinExistence type="predicted"/>
<feature type="region of interest" description="Disordered" evidence="8">
    <location>
        <begin position="1379"/>
        <end position="1398"/>
    </location>
</feature>
<feature type="transmembrane region" description="Helical" evidence="9">
    <location>
        <begin position="644"/>
        <end position="669"/>
    </location>
</feature>
<dbReference type="Proteomes" id="UP001165090">
    <property type="component" value="Unassembled WGS sequence"/>
</dbReference>
<dbReference type="InterPro" id="IPR000595">
    <property type="entry name" value="cNMP-bd_dom"/>
</dbReference>
<comment type="caution">
    <text evidence="11">The sequence shown here is derived from an EMBL/GenBank/DDBJ whole genome shotgun (WGS) entry which is preliminary data.</text>
</comment>
<accession>A0ABQ5SEM1</accession>
<keyword evidence="12" id="KW-1185">Reference proteome</keyword>
<keyword evidence="2" id="KW-0813">Transport</keyword>
<evidence type="ECO:0000256" key="1">
    <source>
        <dbReference type="ARBA" id="ARBA00004141"/>
    </source>
</evidence>
<dbReference type="Gene3D" id="2.60.120.10">
    <property type="entry name" value="Jelly Rolls"/>
    <property type="match status" value="1"/>
</dbReference>
<comment type="subcellular location">
    <subcellularLocation>
        <location evidence="1">Membrane</location>
        <topology evidence="1">Multi-pass membrane protein</topology>
    </subcellularLocation>
</comment>
<feature type="region of interest" description="Disordered" evidence="8">
    <location>
        <begin position="1950"/>
        <end position="1984"/>
    </location>
</feature>
<evidence type="ECO:0000256" key="3">
    <source>
        <dbReference type="ARBA" id="ARBA00022692"/>
    </source>
</evidence>